<dbReference type="Pfam" id="PF01546">
    <property type="entry name" value="Peptidase_M20"/>
    <property type="match status" value="1"/>
</dbReference>
<comment type="cofactor">
    <cofactor evidence="1">
        <name>Zn(2+)</name>
        <dbReference type="ChEBI" id="CHEBI:29105"/>
    </cofactor>
</comment>
<dbReference type="SUPFAM" id="SSF53187">
    <property type="entry name" value="Zn-dependent exopeptidases"/>
    <property type="match status" value="1"/>
</dbReference>
<gene>
    <name evidence="9" type="ORF">ACFP3T_10130</name>
</gene>
<organism evidence="9 10">
    <name type="scientific">Lactiplantibacillus dongliensis</name>
    <dbReference type="NCBI Taxonomy" id="2559919"/>
    <lineage>
        <taxon>Bacteria</taxon>
        <taxon>Bacillati</taxon>
        <taxon>Bacillota</taxon>
        <taxon>Bacilli</taxon>
        <taxon>Lactobacillales</taxon>
        <taxon>Lactobacillaceae</taxon>
        <taxon>Lactiplantibacillus</taxon>
    </lineage>
</organism>
<keyword evidence="3" id="KW-0645">Protease</keyword>
<dbReference type="NCBIfam" id="TIGR01887">
    <property type="entry name" value="dipeptidaselike"/>
    <property type="match status" value="1"/>
</dbReference>
<evidence type="ECO:0000313" key="10">
    <source>
        <dbReference type="Proteomes" id="UP001596253"/>
    </source>
</evidence>
<keyword evidence="5 9" id="KW-0378">Hydrolase</keyword>
<comment type="similarity">
    <text evidence="2">Belongs to the peptidase M20A family.</text>
</comment>
<dbReference type="PANTHER" id="PTHR43808">
    <property type="entry name" value="ACETYLORNITHINE DEACETYLASE"/>
    <property type="match status" value="1"/>
</dbReference>
<keyword evidence="8" id="KW-0482">Metalloprotease</keyword>
<dbReference type="EMBL" id="JBHSSD010000042">
    <property type="protein sequence ID" value="MFC6165027.1"/>
    <property type="molecule type" value="Genomic_DNA"/>
</dbReference>
<dbReference type="RefSeq" id="WP_137639168.1">
    <property type="nucleotide sequence ID" value="NZ_BJDK01000003.1"/>
</dbReference>
<sequence length="433" mass="47581">MSVFNFKTALKQQEPTFLKILAQVIAVPSVQGSAKPDAPFGVEPKRVLTTVLNIAEKMGFETHSVNNCVGWVQYGEAPEYIAVLGHLDVVAAGTGWDTDPFKLTIKDDYMYGRGTLDNKGPIMGALFALKLIKEQSLNLKHSIRLIFGTNEESGSADIPFYNQAEQAPIGGFTPDCKYPVVYAERGMLGFRVTAEITDGSLANIRSITGDFNGSYIPDAAVVNLSDGMTKNYVGKKAPSNAPDLGVNVIKQIAADLKKQAGQTGEFFNWLNVILQDTTGKAFGFEYQDQASGMTQFSLSILTKTATTLAVDVRVRYPVSETRTQLVDAIKAKLPAGLILTITRDFPSMYKDPTLPMIQIMQRTYEQVMQTDGKPVTTTGITYARSLPNIVAFGPSFPGQRGIAHKENEWLKLSDWRKMMEIDYLTMISLANEL</sequence>
<keyword evidence="10" id="KW-1185">Reference proteome</keyword>
<evidence type="ECO:0000256" key="2">
    <source>
        <dbReference type="ARBA" id="ARBA00006247"/>
    </source>
</evidence>
<evidence type="ECO:0000256" key="1">
    <source>
        <dbReference type="ARBA" id="ARBA00001947"/>
    </source>
</evidence>
<dbReference type="GO" id="GO:0016805">
    <property type="term" value="F:dipeptidase activity"/>
    <property type="evidence" value="ECO:0007669"/>
    <property type="project" value="UniProtKB-KW"/>
</dbReference>
<keyword evidence="7 9" id="KW-0224">Dipeptidase</keyword>
<reference evidence="10" key="1">
    <citation type="journal article" date="2019" name="Int. J. Syst. Evol. Microbiol.">
        <title>The Global Catalogue of Microorganisms (GCM) 10K type strain sequencing project: providing services to taxonomists for standard genome sequencing and annotation.</title>
        <authorList>
            <consortium name="The Broad Institute Genomics Platform"/>
            <consortium name="The Broad Institute Genome Sequencing Center for Infectious Disease"/>
            <person name="Wu L."/>
            <person name="Ma J."/>
        </authorList>
    </citation>
    <scope>NUCLEOTIDE SEQUENCE [LARGE SCALE GENOMIC DNA]</scope>
    <source>
        <strain evidence="10">CCM 8932</strain>
    </source>
</reference>
<dbReference type="PROSITE" id="PS00758">
    <property type="entry name" value="ARGE_DAPE_CPG2_1"/>
    <property type="match status" value="1"/>
</dbReference>
<dbReference type="InterPro" id="IPR001261">
    <property type="entry name" value="ArgE/DapE_CS"/>
</dbReference>
<evidence type="ECO:0000256" key="8">
    <source>
        <dbReference type="ARBA" id="ARBA00023049"/>
    </source>
</evidence>
<dbReference type="Proteomes" id="UP001596253">
    <property type="component" value="Unassembled WGS sequence"/>
</dbReference>
<dbReference type="PANTHER" id="PTHR43808:SF31">
    <property type="entry name" value="N-ACETYL-L-CITRULLINE DEACETYLASE"/>
    <property type="match status" value="1"/>
</dbReference>
<dbReference type="InterPro" id="IPR036264">
    <property type="entry name" value="Bact_exopeptidase_dim_dom"/>
</dbReference>
<evidence type="ECO:0000256" key="5">
    <source>
        <dbReference type="ARBA" id="ARBA00022801"/>
    </source>
</evidence>
<dbReference type="SUPFAM" id="SSF55031">
    <property type="entry name" value="Bacterial exopeptidase dimerisation domain"/>
    <property type="match status" value="1"/>
</dbReference>
<keyword evidence="6" id="KW-0862">Zinc</keyword>
<dbReference type="EC" id="3.4.13.-" evidence="9"/>
<evidence type="ECO:0000256" key="4">
    <source>
        <dbReference type="ARBA" id="ARBA00022723"/>
    </source>
</evidence>
<dbReference type="InterPro" id="IPR010964">
    <property type="entry name" value="M20A_pepV-rel"/>
</dbReference>
<dbReference type="InterPro" id="IPR050072">
    <property type="entry name" value="Peptidase_M20A"/>
</dbReference>
<evidence type="ECO:0000256" key="7">
    <source>
        <dbReference type="ARBA" id="ARBA00022997"/>
    </source>
</evidence>
<comment type="caution">
    <text evidence="9">The sequence shown here is derived from an EMBL/GenBank/DDBJ whole genome shotgun (WGS) entry which is preliminary data.</text>
</comment>
<protein>
    <submittedName>
        <fullName evidence="9">Sapep family Mn(2+)-dependent dipeptidase</fullName>
        <ecNumber evidence="9">3.4.13.-</ecNumber>
    </submittedName>
</protein>
<name>A0ABW1RA55_9LACO</name>
<keyword evidence="4" id="KW-0479">Metal-binding</keyword>
<evidence type="ECO:0000256" key="3">
    <source>
        <dbReference type="ARBA" id="ARBA00022670"/>
    </source>
</evidence>
<proteinExistence type="inferred from homology"/>
<evidence type="ECO:0000313" key="9">
    <source>
        <dbReference type="EMBL" id="MFC6165027.1"/>
    </source>
</evidence>
<dbReference type="Gene3D" id="3.40.630.10">
    <property type="entry name" value="Zn peptidases"/>
    <property type="match status" value="2"/>
</dbReference>
<accession>A0ABW1RA55</accession>
<dbReference type="InterPro" id="IPR002933">
    <property type="entry name" value="Peptidase_M20"/>
</dbReference>
<evidence type="ECO:0000256" key="6">
    <source>
        <dbReference type="ARBA" id="ARBA00022833"/>
    </source>
</evidence>